<reference evidence="2 3" key="1">
    <citation type="submission" date="2020-06" db="EMBL/GenBank/DDBJ databases">
        <title>Transcriptomic and genomic resources for Thalictrum thalictroides and T. hernandezii: Facilitating candidate gene discovery in an emerging model plant lineage.</title>
        <authorList>
            <person name="Arias T."/>
            <person name="Riano-Pachon D.M."/>
            <person name="Di Stilio V.S."/>
        </authorList>
    </citation>
    <scope>NUCLEOTIDE SEQUENCE [LARGE SCALE GENOMIC DNA]</scope>
    <source>
        <strain evidence="3">cv. WT478/WT964</strain>
        <tissue evidence="2">Leaves</tissue>
    </source>
</reference>
<evidence type="ECO:0000313" key="2">
    <source>
        <dbReference type="EMBL" id="KAF5176158.1"/>
    </source>
</evidence>
<feature type="domain" description="Helicase associated" evidence="1">
    <location>
        <begin position="9"/>
        <end position="33"/>
    </location>
</feature>
<dbReference type="Proteomes" id="UP000554482">
    <property type="component" value="Unassembled WGS sequence"/>
</dbReference>
<accession>A0A7J6UUL7</accession>
<protein>
    <recommendedName>
        <fullName evidence="1">Helicase associated domain-containing protein</fullName>
    </recommendedName>
</protein>
<evidence type="ECO:0000259" key="1">
    <source>
        <dbReference type="Pfam" id="PF04408"/>
    </source>
</evidence>
<dbReference type="OrthoDB" id="6103986at2759"/>
<organism evidence="2 3">
    <name type="scientific">Thalictrum thalictroides</name>
    <name type="common">Rue-anemone</name>
    <name type="synonym">Anemone thalictroides</name>
    <dbReference type="NCBI Taxonomy" id="46969"/>
    <lineage>
        <taxon>Eukaryota</taxon>
        <taxon>Viridiplantae</taxon>
        <taxon>Streptophyta</taxon>
        <taxon>Embryophyta</taxon>
        <taxon>Tracheophyta</taxon>
        <taxon>Spermatophyta</taxon>
        <taxon>Magnoliopsida</taxon>
        <taxon>Ranunculales</taxon>
        <taxon>Ranunculaceae</taxon>
        <taxon>Thalictroideae</taxon>
        <taxon>Thalictrum</taxon>
    </lineage>
</organism>
<proteinExistence type="predicted"/>
<evidence type="ECO:0000313" key="3">
    <source>
        <dbReference type="Proteomes" id="UP000554482"/>
    </source>
</evidence>
<gene>
    <name evidence="2" type="ORF">FRX31_034255</name>
</gene>
<dbReference type="EMBL" id="JABWDY010043141">
    <property type="protein sequence ID" value="KAF5176158.1"/>
    <property type="molecule type" value="Genomic_DNA"/>
</dbReference>
<dbReference type="Pfam" id="PF04408">
    <property type="entry name" value="WHD_HA2"/>
    <property type="match status" value="1"/>
</dbReference>
<sequence length="74" mass="8303">MKPSIKLPLNQVGVIEGDEELTPLGYHLAKLPVDVLIGKMQQSTMVQISVDEDYDSWFSFMVLVVVHTVLFAKI</sequence>
<comment type="caution">
    <text evidence="2">The sequence shown here is derived from an EMBL/GenBank/DDBJ whole genome shotgun (WGS) entry which is preliminary data.</text>
</comment>
<dbReference type="InterPro" id="IPR048333">
    <property type="entry name" value="HA2_WH"/>
</dbReference>
<dbReference type="AlphaFoldDB" id="A0A7J6UUL7"/>
<keyword evidence="3" id="KW-1185">Reference proteome</keyword>
<dbReference type="Gene3D" id="1.20.120.1080">
    <property type="match status" value="1"/>
</dbReference>
<name>A0A7J6UUL7_THATH</name>